<evidence type="ECO:0000256" key="1">
    <source>
        <dbReference type="SAM" id="Phobius"/>
    </source>
</evidence>
<accession>A0ABS9CC15</accession>
<dbReference type="Pfam" id="PF19529">
    <property type="entry name" value="DUF6057"/>
    <property type="match status" value="1"/>
</dbReference>
<dbReference type="EMBL" id="JADYTN010000001">
    <property type="protein sequence ID" value="MCF2562657.1"/>
    <property type="molecule type" value="Genomic_DNA"/>
</dbReference>
<keyword evidence="3" id="KW-1185">Reference proteome</keyword>
<protein>
    <recommendedName>
        <fullName evidence="4">Transmembrane protein</fullName>
    </recommendedName>
</protein>
<dbReference type="RefSeq" id="WP_301637266.1">
    <property type="nucleotide sequence ID" value="NZ_JADYTN010000001.1"/>
</dbReference>
<reference evidence="2 3" key="1">
    <citation type="submission" date="2020-12" db="EMBL/GenBank/DDBJ databases">
        <title>Whole genome sequences of gut porcine anaerobes.</title>
        <authorList>
            <person name="Kubasova T."/>
            <person name="Jahodarova E."/>
            <person name="Rychlik I."/>
        </authorList>
    </citation>
    <scope>NUCLEOTIDE SEQUENCE [LARGE SCALE GENOMIC DNA]</scope>
    <source>
        <strain evidence="2 3">An925</strain>
    </source>
</reference>
<evidence type="ECO:0000313" key="2">
    <source>
        <dbReference type="EMBL" id="MCF2562657.1"/>
    </source>
</evidence>
<keyword evidence="1" id="KW-0472">Membrane</keyword>
<feature type="transmembrane region" description="Helical" evidence="1">
    <location>
        <begin position="81"/>
        <end position="102"/>
    </location>
</feature>
<keyword evidence="1" id="KW-0812">Transmembrane</keyword>
<evidence type="ECO:0000313" key="3">
    <source>
        <dbReference type="Proteomes" id="UP001200470"/>
    </source>
</evidence>
<dbReference type="Proteomes" id="UP001200470">
    <property type="component" value="Unassembled WGS sequence"/>
</dbReference>
<comment type="caution">
    <text evidence="2">The sequence shown here is derived from an EMBL/GenBank/DDBJ whole genome shotgun (WGS) entry which is preliminary data.</text>
</comment>
<feature type="transmembrane region" description="Helical" evidence="1">
    <location>
        <begin position="132"/>
        <end position="151"/>
    </location>
</feature>
<proteinExistence type="predicted"/>
<keyword evidence="1" id="KW-1133">Transmembrane helix</keyword>
<feature type="transmembrane region" description="Helical" evidence="1">
    <location>
        <begin position="109"/>
        <end position="126"/>
    </location>
</feature>
<dbReference type="InterPro" id="IPR045692">
    <property type="entry name" value="DUF6057"/>
</dbReference>
<feature type="transmembrane region" description="Helical" evidence="1">
    <location>
        <begin position="12"/>
        <end position="30"/>
    </location>
</feature>
<evidence type="ECO:0008006" key="4">
    <source>
        <dbReference type="Google" id="ProtNLM"/>
    </source>
</evidence>
<organism evidence="2 3">
    <name type="scientific">Xylanibacter brevis</name>
    <dbReference type="NCBI Taxonomy" id="83231"/>
    <lineage>
        <taxon>Bacteria</taxon>
        <taxon>Pseudomonadati</taxon>
        <taxon>Bacteroidota</taxon>
        <taxon>Bacteroidia</taxon>
        <taxon>Bacteroidales</taxon>
        <taxon>Prevotellaceae</taxon>
        <taxon>Xylanibacter</taxon>
    </lineage>
</organism>
<name>A0ABS9CC15_9BACT</name>
<gene>
    <name evidence="2" type="ORF">I6E12_00810</name>
</gene>
<sequence length="478" mass="55050">MMKIPKISTSVAMALSALALFVSLWLVWYNNFYYVLKWMENYTFYSSSSDMIFLVAVMPGDVLKVVGAWLMQFYYYPVVGATVQALLPVMVFLAAAIVVVRLFKESRKLLWIAMIPVVYVVGSQFWDNELDKTLTAVLVSWGVALIVFILTLKNRRIFHFPSFISNGYVAVVATLMLLLASVYQLGYKDKSNNIHAFYCQLECLAEDRQWDEILELIPPGVAQESFIARRFALLALIEKGRLNKEMFLYGVTSAEDFIFKDHDEPLCRHFNSLFFRSMNMPNEVVRQSFQQQILSTFGTSFNVLRRLAVTNLEIKNYPLAKKYLDILSHSTVMKSWAEERRPQLEAIKNAKPDYEQRLDQFYSADLLVAMVAMADRYPTERKYADVLLCALLANKDGNQFYPAFKVIAERQYAHGEPIPAYYEQALMLVAASEPEVMQLYKISQQTQDAFQNVMKLLNSGQKSQLPNLLPNSFWAYFF</sequence>
<feature type="transmembrane region" description="Helical" evidence="1">
    <location>
        <begin position="163"/>
        <end position="183"/>
    </location>
</feature>